<accession>A0A2W4EBT7</accession>
<dbReference type="InterPro" id="IPR010985">
    <property type="entry name" value="Ribbon_hlx_hlx"/>
</dbReference>
<dbReference type="GO" id="GO:0006355">
    <property type="term" value="P:regulation of DNA-templated transcription"/>
    <property type="evidence" value="ECO:0007669"/>
    <property type="project" value="InterPro"/>
</dbReference>
<dbReference type="Pfam" id="PF03693">
    <property type="entry name" value="ParD_antitoxin"/>
    <property type="match status" value="1"/>
</dbReference>
<proteinExistence type="predicted"/>
<gene>
    <name evidence="2" type="ORF">CPY51_25300</name>
</gene>
<dbReference type="InterPro" id="IPR038296">
    <property type="entry name" value="ParD_sf"/>
</dbReference>
<dbReference type="RefSeq" id="WP_111162982.1">
    <property type="nucleotide sequence ID" value="NZ_PCDP01000059.1"/>
</dbReference>
<dbReference type="Proteomes" id="UP000248925">
    <property type="component" value="Unassembled WGS sequence"/>
</dbReference>
<reference evidence="2 3" key="1">
    <citation type="journal article" date="2018" name="Sci. Rep.">
        <title>Rhizobium tumorigenes sp. nov., a novel plant tumorigenic bacterium isolated from cane gall tumors on thornless blackberry.</title>
        <authorList>
            <person name="Kuzmanovi N."/>
            <person name="Smalla K."/>
            <person name="Gronow S."/>
            <person name="PuBawska J."/>
        </authorList>
    </citation>
    <scope>NUCLEOTIDE SEQUENCE [LARGE SCALE GENOMIC DNA]</scope>
    <source>
        <strain evidence="2 3">CCBAU 85046</strain>
    </source>
</reference>
<dbReference type="OrthoDB" id="9815501at2"/>
<keyword evidence="1" id="KW-1277">Toxin-antitoxin system</keyword>
<dbReference type="AlphaFoldDB" id="A0A2W4EBT7"/>
<protein>
    <submittedName>
        <fullName evidence="2">Type II toxin-antitoxin system ParD family antitoxin</fullName>
    </submittedName>
</protein>
<dbReference type="SUPFAM" id="SSF47598">
    <property type="entry name" value="Ribbon-helix-helix"/>
    <property type="match status" value="1"/>
</dbReference>
<sequence>MAKVISVTIDEQMDKFIDEQVSHGKFRSPVEAIDAALRLLRHQIEDHGALAGGEGSVKPQPFNFDEFLKDHYRRHSL</sequence>
<dbReference type="EMBL" id="PCDP01000059">
    <property type="protein sequence ID" value="PZM09603.1"/>
    <property type="molecule type" value="Genomic_DNA"/>
</dbReference>
<comment type="caution">
    <text evidence="2">The sequence shown here is derived from an EMBL/GenBank/DDBJ whole genome shotgun (WGS) entry which is preliminary data.</text>
</comment>
<evidence type="ECO:0000313" key="2">
    <source>
        <dbReference type="EMBL" id="PZM09603.1"/>
    </source>
</evidence>
<name>A0A2W4EBT7_9HYPH</name>
<evidence type="ECO:0000256" key="1">
    <source>
        <dbReference type="ARBA" id="ARBA00022649"/>
    </source>
</evidence>
<dbReference type="CDD" id="cd22231">
    <property type="entry name" value="RHH_NikR_HicB-like"/>
    <property type="match status" value="1"/>
</dbReference>
<organism evidence="2 3">
    <name type="scientific">Rhizobium tubonense</name>
    <dbReference type="NCBI Taxonomy" id="484088"/>
    <lineage>
        <taxon>Bacteria</taxon>
        <taxon>Pseudomonadati</taxon>
        <taxon>Pseudomonadota</taxon>
        <taxon>Alphaproteobacteria</taxon>
        <taxon>Hyphomicrobiales</taxon>
        <taxon>Rhizobiaceae</taxon>
        <taxon>Rhizobium/Agrobacterium group</taxon>
        <taxon>Rhizobium</taxon>
    </lineage>
</organism>
<dbReference type="InterPro" id="IPR022789">
    <property type="entry name" value="ParD"/>
</dbReference>
<dbReference type="Gene3D" id="6.10.10.120">
    <property type="entry name" value="Antitoxin ParD1-like"/>
    <property type="match status" value="1"/>
</dbReference>
<keyword evidence="3" id="KW-1185">Reference proteome</keyword>
<evidence type="ECO:0000313" key="3">
    <source>
        <dbReference type="Proteomes" id="UP000248925"/>
    </source>
</evidence>